<dbReference type="GO" id="GO:0008234">
    <property type="term" value="F:cysteine-type peptidase activity"/>
    <property type="evidence" value="ECO:0007669"/>
    <property type="project" value="UniProtKB-KW"/>
</dbReference>
<feature type="chain" id="PRO_5021815140" evidence="5">
    <location>
        <begin position="21"/>
        <end position="223"/>
    </location>
</feature>
<dbReference type="SUPFAM" id="SSF54001">
    <property type="entry name" value="Cysteine proteinases"/>
    <property type="match status" value="1"/>
</dbReference>
<organism evidence="7 8">
    <name type="scientific">Azomonas agilis</name>
    <dbReference type="NCBI Taxonomy" id="116849"/>
    <lineage>
        <taxon>Bacteria</taxon>
        <taxon>Pseudomonadati</taxon>
        <taxon>Pseudomonadota</taxon>
        <taxon>Gammaproteobacteria</taxon>
        <taxon>Pseudomonadales</taxon>
        <taxon>Pseudomonadaceae</taxon>
        <taxon>Azomonas</taxon>
    </lineage>
</organism>
<reference evidence="7 8" key="1">
    <citation type="submission" date="2019-07" db="EMBL/GenBank/DDBJ databases">
        <title>Genomic Encyclopedia of Type Strains, Phase I: the one thousand microbial genomes (KMG-I) project.</title>
        <authorList>
            <person name="Kyrpides N."/>
        </authorList>
    </citation>
    <scope>NUCLEOTIDE SEQUENCE [LARGE SCALE GENOMIC DNA]</scope>
    <source>
        <strain evidence="7 8">DSM 375</strain>
    </source>
</reference>
<keyword evidence="8" id="KW-1185">Reference proteome</keyword>
<dbReference type="AlphaFoldDB" id="A0A562J3D0"/>
<dbReference type="GO" id="GO:0006508">
    <property type="term" value="P:proteolysis"/>
    <property type="evidence" value="ECO:0007669"/>
    <property type="project" value="UniProtKB-KW"/>
</dbReference>
<evidence type="ECO:0000256" key="5">
    <source>
        <dbReference type="SAM" id="SignalP"/>
    </source>
</evidence>
<evidence type="ECO:0000313" key="7">
    <source>
        <dbReference type="EMBL" id="TWH77335.1"/>
    </source>
</evidence>
<comment type="caution">
    <text evidence="7">The sequence shown here is derived from an EMBL/GenBank/DDBJ whole genome shotgun (WGS) entry which is preliminary data.</text>
</comment>
<sequence length="223" mass="24505">MSMPHRIALLLLCALTSVLAGCASPVAYENSPVAVTNQADAHEQRAWDNHFRFSSQTNAKAPQRAQAPAQQGLMQRAHAVVEQLYEFPKLMVGTILDRGFDLVGTPYKFGGDSATTGFDCSGFVGFLFREEAGIDLPRSTRELIELDVPNVARRDLQPGDVLFFNNQGRGRVSHTGIYIGNDQFIHSSSRKSGGVRVDSLEDRYWNSSYMQAKRVLAAAVPDA</sequence>
<keyword evidence="4" id="KW-0788">Thiol protease</keyword>
<evidence type="ECO:0000256" key="1">
    <source>
        <dbReference type="ARBA" id="ARBA00007074"/>
    </source>
</evidence>
<keyword evidence="5" id="KW-0732">Signal</keyword>
<comment type="similarity">
    <text evidence="1">Belongs to the peptidase C40 family.</text>
</comment>
<dbReference type="InterPro" id="IPR051202">
    <property type="entry name" value="Peptidase_C40"/>
</dbReference>
<evidence type="ECO:0000256" key="3">
    <source>
        <dbReference type="ARBA" id="ARBA00022801"/>
    </source>
</evidence>
<dbReference type="InterPro" id="IPR000064">
    <property type="entry name" value="NLP_P60_dom"/>
</dbReference>
<evidence type="ECO:0000256" key="2">
    <source>
        <dbReference type="ARBA" id="ARBA00022670"/>
    </source>
</evidence>
<dbReference type="PROSITE" id="PS51257">
    <property type="entry name" value="PROKAR_LIPOPROTEIN"/>
    <property type="match status" value="1"/>
</dbReference>
<name>A0A562J3D0_9GAMM</name>
<dbReference type="Gene3D" id="3.90.1720.10">
    <property type="entry name" value="endopeptidase domain like (from Nostoc punctiforme)"/>
    <property type="match status" value="1"/>
</dbReference>
<dbReference type="PANTHER" id="PTHR47053">
    <property type="entry name" value="MUREIN DD-ENDOPEPTIDASE MEPH-RELATED"/>
    <property type="match status" value="1"/>
</dbReference>
<evidence type="ECO:0000256" key="4">
    <source>
        <dbReference type="ARBA" id="ARBA00022807"/>
    </source>
</evidence>
<keyword evidence="2" id="KW-0645">Protease</keyword>
<accession>A0A562J3D0</accession>
<dbReference type="PROSITE" id="PS51935">
    <property type="entry name" value="NLPC_P60"/>
    <property type="match status" value="1"/>
</dbReference>
<feature type="signal peptide" evidence="5">
    <location>
        <begin position="1"/>
        <end position="20"/>
    </location>
</feature>
<gene>
    <name evidence="7" type="ORF">LX59_00246</name>
</gene>
<dbReference type="Proteomes" id="UP000319627">
    <property type="component" value="Unassembled WGS sequence"/>
</dbReference>
<dbReference type="PANTHER" id="PTHR47053:SF1">
    <property type="entry name" value="MUREIN DD-ENDOPEPTIDASE MEPH-RELATED"/>
    <property type="match status" value="1"/>
</dbReference>
<protein>
    <submittedName>
        <fullName evidence="7">Cell wall-associated NlpC family hydrolase</fullName>
    </submittedName>
</protein>
<dbReference type="Pfam" id="PF00877">
    <property type="entry name" value="NLPC_P60"/>
    <property type="match status" value="1"/>
</dbReference>
<evidence type="ECO:0000313" key="8">
    <source>
        <dbReference type="Proteomes" id="UP000319627"/>
    </source>
</evidence>
<dbReference type="InterPro" id="IPR038765">
    <property type="entry name" value="Papain-like_cys_pep_sf"/>
</dbReference>
<evidence type="ECO:0000259" key="6">
    <source>
        <dbReference type="PROSITE" id="PS51935"/>
    </source>
</evidence>
<keyword evidence="3 7" id="KW-0378">Hydrolase</keyword>
<proteinExistence type="inferred from homology"/>
<dbReference type="EMBL" id="VLKG01000001">
    <property type="protein sequence ID" value="TWH77335.1"/>
    <property type="molecule type" value="Genomic_DNA"/>
</dbReference>
<feature type="domain" description="NlpC/P60" evidence="6">
    <location>
        <begin position="89"/>
        <end position="216"/>
    </location>
</feature>